<evidence type="ECO:0000256" key="2">
    <source>
        <dbReference type="ARBA" id="ARBA00010741"/>
    </source>
</evidence>
<dbReference type="InterPro" id="IPR024629">
    <property type="entry name" value="Ribosomal_mL67"/>
</dbReference>
<gene>
    <name evidence="10" type="ORF">CkaCkLH20_06943</name>
</gene>
<keyword evidence="3" id="KW-0689">Ribosomal protein</keyword>
<dbReference type="GO" id="GO:0000150">
    <property type="term" value="F:DNA strand exchange activity"/>
    <property type="evidence" value="ECO:0007669"/>
    <property type="project" value="InterPro"/>
</dbReference>
<protein>
    <recommendedName>
        <fullName evidence="8">Large ribosomal subunit protein mL67</fullName>
    </recommendedName>
</protein>
<dbReference type="GO" id="GO:1990904">
    <property type="term" value="C:ribonucleoprotein complex"/>
    <property type="evidence" value="ECO:0007669"/>
    <property type="project" value="UniProtKB-KW"/>
</dbReference>
<keyword evidence="6" id="KW-0804">Transcription</keyword>
<dbReference type="PANTHER" id="PTHR28184">
    <property type="entry name" value="MITOCHONDRIAL HOMOLOGOUS RECOMBINATION PROTEIN 1"/>
    <property type="match status" value="1"/>
</dbReference>
<dbReference type="EMBL" id="JAATWM020000021">
    <property type="protein sequence ID" value="KAF9875562.1"/>
    <property type="molecule type" value="Genomic_DNA"/>
</dbReference>
<dbReference type="GO" id="GO:0003735">
    <property type="term" value="F:structural constituent of ribosome"/>
    <property type="evidence" value="ECO:0007669"/>
    <property type="project" value="TreeGrafter"/>
</dbReference>
<feature type="region of interest" description="Disordered" evidence="9">
    <location>
        <begin position="39"/>
        <end position="77"/>
    </location>
</feature>
<comment type="similarity">
    <text evidence="2">Belongs to the mitochondrion-specific ribosomal protein mL67 family.</text>
</comment>
<keyword evidence="5" id="KW-0496">Mitochondrion</keyword>
<keyword evidence="7" id="KW-0687">Ribonucleoprotein</keyword>
<comment type="subcellular location">
    <subcellularLocation>
        <location evidence="1">Mitochondrion</location>
    </subcellularLocation>
</comment>
<evidence type="ECO:0000256" key="6">
    <source>
        <dbReference type="ARBA" id="ARBA00023163"/>
    </source>
</evidence>
<dbReference type="Pfam" id="PF12829">
    <property type="entry name" value="Mhr1"/>
    <property type="match status" value="1"/>
</dbReference>
<evidence type="ECO:0000313" key="11">
    <source>
        <dbReference type="Proteomes" id="UP000781932"/>
    </source>
</evidence>
<keyword evidence="4" id="KW-0805">Transcription regulation</keyword>
<feature type="region of interest" description="Disordered" evidence="9">
    <location>
        <begin position="1"/>
        <end position="24"/>
    </location>
</feature>
<sequence length="442" mass="50163">MSHVTSPKDSHAFSHSAREAGCPSRQSFGKFCEVKLRSEKSYRGRRQRPPDGGDDDDDEDDDDRRQPTAGAESDTAPEAIMFSVANFGITQLSVGGASRTSVRYASRAQPRRLEKARFPEGHGTQIWVWSHMMTKQVVYSNTEVLNPRRALRQIPFNGKKCKQTKLRKDYWEPLALIELPKHAGAAGQSVMQKLREFRAMHELCWGDEITFRPRATDMNPDDDKKQVRSRWERGRALNDQRANSIADMAAVLAGKGRGNRLLVAQRELDGVLEEGKELVGWKWFGRDNMDQKYRLLRNPPPKIPTSRKIVKVQAEDGTDQYFKKSALKAYEEAVAEAKDGEAPPEPPKPIKLGQDNRAHKLVEINPPRDQLLPVTVYWAVDIDRNYAESWSDNVTHGLLDNALRLSVQYEQGPVVDETAYNADNIKYDIKKPDEKEAQKLEA</sequence>
<keyword evidence="11" id="KW-1185">Reference proteome</keyword>
<feature type="compositionally biased region" description="Acidic residues" evidence="9">
    <location>
        <begin position="52"/>
        <end position="62"/>
    </location>
</feature>
<evidence type="ECO:0000256" key="1">
    <source>
        <dbReference type="ARBA" id="ARBA00004173"/>
    </source>
</evidence>
<proteinExistence type="inferred from homology"/>
<reference evidence="10" key="1">
    <citation type="submission" date="2020-03" db="EMBL/GenBank/DDBJ databases">
        <authorList>
            <person name="He L."/>
        </authorList>
    </citation>
    <scope>NUCLEOTIDE SEQUENCE</scope>
    <source>
        <strain evidence="10">CkLH20</strain>
    </source>
</reference>
<dbReference type="OrthoDB" id="5333655at2759"/>
<evidence type="ECO:0000256" key="9">
    <source>
        <dbReference type="SAM" id="MobiDB-lite"/>
    </source>
</evidence>
<organism evidence="10 11">
    <name type="scientific">Colletotrichum karsti</name>
    <dbReference type="NCBI Taxonomy" id="1095194"/>
    <lineage>
        <taxon>Eukaryota</taxon>
        <taxon>Fungi</taxon>
        <taxon>Dikarya</taxon>
        <taxon>Ascomycota</taxon>
        <taxon>Pezizomycotina</taxon>
        <taxon>Sordariomycetes</taxon>
        <taxon>Hypocreomycetidae</taxon>
        <taxon>Glomerellales</taxon>
        <taxon>Glomerellaceae</taxon>
        <taxon>Colletotrichum</taxon>
        <taxon>Colletotrichum boninense species complex</taxon>
    </lineage>
</organism>
<evidence type="ECO:0000256" key="4">
    <source>
        <dbReference type="ARBA" id="ARBA00023015"/>
    </source>
</evidence>
<evidence type="ECO:0000313" key="10">
    <source>
        <dbReference type="EMBL" id="KAF9875562.1"/>
    </source>
</evidence>
<reference evidence="10" key="2">
    <citation type="submission" date="2020-11" db="EMBL/GenBank/DDBJ databases">
        <title>Whole genome sequencing of Colletotrichum sp.</title>
        <authorList>
            <person name="Li H."/>
        </authorList>
    </citation>
    <scope>NUCLEOTIDE SEQUENCE</scope>
    <source>
        <strain evidence="10">CkLH20</strain>
    </source>
</reference>
<comment type="caution">
    <text evidence="10">The sequence shown here is derived from an EMBL/GenBank/DDBJ whole genome shotgun (WGS) entry which is preliminary data.</text>
</comment>
<accession>A0A9P6I246</accession>
<evidence type="ECO:0000256" key="8">
    <source>
        <dbReference type="ARBA" id="ARBA00035185"/>
    </source>
</evidence>
<dbReference type="GO" id="GO:0005739">
    <property type="term" value="C:mitochondrion"/>
    <property type="evidence" value="ECO:0007669"/>
    <property type="project" value="UniProtKB-SubCell"/>
</dbReference>
<dbReference type="GO" id="GO:0003697">
    <property type="term" value="F:single-stranded DNA binding"/>
    <property type="evidence" value="ECO:0007669"/>
    <property type="project" value="InterPro"/>
</dbReference>
<dbReference type="RefSeq" id="XP_038745023.1">
    <property type="nucleotide sequence ID" value="XM_038889660.1"/>
</dbReference>
<evidence type="ECO:0000256" key="5">
    <source>
        <dbReference type="ARBA" id="ARBA00023128"/>
    </source>
</evidence>
<dbReference type="AlphaFoldDB" id="A0A9P6I246"/>
<name>A0A9P6I246_9PEZI</name>
<dbReference type="Proteomes" id="UP000781932">
    <property type="component" value="Unassembled WGS sequence"/>
</dbReference>
<dbReference type="GeneID" id="62162734"/>
<dbReference type="PANTHER" id="PTHR28184:SF1">
    <property type="entry name" value="LARGE RIBOSOMAL SUBUNIT PROTEIN ML67"/>
    <property type="match status" value="1"/>
</dbReference>
<evidence type="ECO:0000256" key="7">
    <source>
        <dbReference type="ARBA" id="ARBA00023274"/>
    </source>
</evidence>
<feature type="compositionally biased region" description="Basic and acidic residues" evidence="9">
    <location>
        <begin position="1"/>
        <end position="18"/>
    </location>
</feature>
<evidence type="ECO:0000256" key="3">
    <source>
        <dbReference type="ARBA" id="ARBA00022980"/>
    </source>
</evidence>
<dbReference type="GO" id="GO:0005840">
    <property type="term" value="C:ribosome"/>
    <property type="evidence" value="ECO:0007669"/>
    <property type="project" value="UniProtKB-KW"/>
</dbReference>